<accession>A0AAN9TYD0</accession>
<organism evidence="3 4">
    <name type="scientific">Parthenolecanium corni</name>
    <dbReference type="NCBI Taxonomy" id="536013"/>
    <lineage>
        <taxon>Eukaryota</taxon>
        <taxon>Metazoa</taxon>
        <taxon>Ecdysozoa</taxon>
        <taxon>Arthropoda</taxon>
        <taxon>Hexapoda</taxon>
        <taxon>Insecta</taxon>
        <taxon>Pterygota</taxon>
        <taxon>Neoptera</taxon>
        <taxon>Paraneoptera</taxon>
        <taxon>Hemiptera</taxon>
        <taxon>Sternorrhyncha</taxon>
        <taxon>Coccoidea</taxon>
        <taxon>Coccidae</taxon>
        <taxon>Parthenolecanium</taxon>
    </lineage>
</organism>
<feature type="region of interest" description="Disordered" evidence="2">
    <location>
        <begin position="215"/>
        <end position="236"/>
    </location>
</feature>
<dbReference type="EMBL" id="JBBCAQ010000002">
    <property type="protein sequence ID" value="KAK7605380.1"/>
    <property type="molecule type" value="Genomic_DNA"/>
</dbReference>
<gene>
    <name evidence="3" type="ORF">V9T40_007238</name>
</gene>
<dbReference type="GO" id="GO:0019722">
    <property type="term" value="P:calcium-mediated signaling"/>
    <property type="evidence" value="ECO:0007669"/>
    <property type="project" value="InterPro"/>
</dbReference>
<dbReference type="PANTHER" id="PTHR10300">
    <property type="entry name" value="CALCIPRESSIN"/>
    <property type="match status" value="1"/>
</dbReference>
<dbReference type="GO" id="GO:0003676">
    <property type="term" value="F:nucleic acid binding"/>
    <property type="evidence" value="ECO:0007669"/>
    <property type="project" value="InterPro"/>
</dbReference>
<dbReference type="InterPro" id="IPR035979">
    <property type="entry name" value="RBD_domain_sf"/>
</dbReference>
<name>A0AAN9TYD0_9HEMI</name>
<comment type="caution">
    <text evidence="3">The sequence shown here is derived from an EMBL/GenBank/DDBJ whole genome shotgun (WGS) entry which is preliminary data.</text>
</comment>
<evidence type="ECO:0000256" key="1">
    <source>
        <dbReference type="ARBA" id="ARBA00008209"/>
    </source>
</evidence>
<evidence type="ECO:0008006" key="5">
    <source>
        <dbReference type="Google" id="ProtNLM"/>
    </source>
</evidence>
<evidence type="ECO:0000313" key="3">
    <source>
        <dbReference type="EMBL" id="KAK7605380.1"/>
    </source>
</evidence>
<dbReference type="PANTHER" id="PTHR10300:SF14">
    <property type="entry name" value="PROTEIN SARAH"/>
    <property type="match status" value="1"/>
</dbReference>
<proteinExistence type="inferred from homology"/>
<dbReference type="CDD" id="cd12434">
    <property type="entry name" value="RRM_RCAN_like"/>
    <property type="match status" value="1"/>
</dbReference>
<dbReference type="Pfam" id="PF04847">
    <property type="entry name" value="Calcipressin"/>
    <property type="match status" value="1"/>
</dbReference>
<dbReference type="GO" id="GO:0005634">
    <property type="term" value="C:nucleus"/>
    <property type="evidence" value="ECO:0007669"/>
    <property type="project" value="TreeGrafter"/>
</dbReference>
<dbReference type="Proteomes" id="UP001367676">
    <property type="component" value="Unassembled WGS sequence"/>
</dbReference>
<evidence type="ECO:0000313" key="4">
    <source>
        <dbReference type="Proteomes" id="UP001367676"/>
    </source>
</evidence>
<keyword evidence="4" id="KW-1185">Reference proteome</keyword>
<protein>
    <recommendedName>
        <fullName evidence="5">Protein sarah</fullName>
    </recommendedName>
</protein>
<dbReference type="GO" id="GO:0008597">
    <property type="term" value="F:calcium-dependent protein serine/threonine phosphatase regulator activity"/>
    <property type="evidence" value="ECO:0007669"/>
    <property type="project" value="TreeGrafter"/>
</dbReference>
<dbReference type="InterPro" id="IPR006931">
    <property type="entry name" value="Calcipressin"/>
</dbReference>
<dbReference type="GO" id="GO:0005737">
    <property type="term" value="C:cytoplasm"/>
    <property type="evidence" value="ECO:0007669"/>
    <property type="project" value="TreeGrafter"/>
</dbReference>
<comment type="similarity">
    <text evidence="1">Belongs to the RCAN family.</text>
</comment>
<dbReference type="FunFam" id="3.30.70.330:FF:000092">
    <property type="entry name" value="Calcipressin-2 isoform 2"/>
    <property type="match status" value="1"/>
</dbReference>
<dbReference type="Gene3D" id="3.30.70.330">
    <property type="match status" value="1"/>
</dbReference>
<dbReference type="AlphaFoldDB" id="A0AAN9TYD0"/>
<dbReference type="InterPro" id="IPR012677">
    <property type="entry name" value="Nucleotide-bd_a/b_plait_sf"/>
</dbReference>
<reference evidence="3 4" key="1">
    <citation type="submission" date="2024-03" db="EMBL/GenBank/DDBJ databases">
        <title>Adaptation during the transition from Ophiocordyceps entomopathogen to insect associate is accompanied by gene loss and intensified selection.</title>
        <authorList>
            <person name="Ward C.M."/>
            <person name="Onetto C.A."/>
            <person name="Borneman A.R."/>
        </authorList>
    </citation>
    <scope>NUCLEOTIDE SEQUENCE [LARGE SCALE GENOMIC DNA]</scope>
    <source>
        <strain evidence="3">AWRI1</strain>
        <tissue evidence="3">Single Adult Female</tissue>
    </source>
</reference>
<dbReference type="GO" id="GO:0007617">
    <property type="term" value="P:mating behavior"/>
    <property type="evidence" value="ECO:0007669"/>
    <property type="project" value="UniProtKB-ARBA"/>
</dbReference>
<evidence type="ECO:0000256" key="2">
    <source>
        <dbReference type="SAM" id="MobiDB-lite"/>
    </source>
</evidence>
<sequence>MDDGKMIVDDSDEGDIIINEVDGLPGLHETTYNPDLESMLENMDSATYEQLINDEDLPTSLIVTSVDPSIFNCDKLKEEFENMFKQFGEPVTFQYFKSFKRIRVNYEFPSAAARARIHLHHTRFCDGIINCYFAQPVTPIDNADRHLQLPAPVKQFLISPPSSPPIGWEPRVESAPLINYDLIAAIASLSPGMTHELLAPSGSQPGIVVHICDDGSDRSQSKPKILHSKCPHAGDD</sequence>
<dbReference type="SUPFAM" id="SSF54928">
    <property type="entry name" value="RNA-binding domain, RBD"/>
    <property type="match status" value="1"/>
</dbReference>